<gene>
    <name evidence="2" type="ORF">SBD_4476</name>
</gene>
<feature type="region of interest" description="Disordered" evidence="1">
    <location>
        <begin position="1"/>
        <end position="37"/>
    </location>
</feature>
<reference evidence="3" key="1">
    <citation type="journal article" date="2013" name="Genome Announc.">
        <title>Draft Genome Sequence of Streptomyces bottropensis ATCC 25435, a Bottromycin-Producing Actinomycete.</title>
        <authorList>
            <person name="Zhang H."/>
            <person name="Zhou W."/>
            <person name="Zhuang Y."/>
            <person name="Liang X."/>
            <person name="Liu T."/>
        </authorList>
    </citation>
    <scope>NUCLEOTIDE SEQUENCE [LARGE SCALE GENOMIC DNA]</scope>
    <source>
        <strain evidence="3">ATCC 25435</strain>
    </source>
</reference>
<accession>M3F012</accession>
<protein>
    <submittedName>
        <fullName evidence="2">Uncharacterized protein</fullName>
    </submittedName>
</protein>
<proteinExistence type="predicted"/>
<evidence type="ECO:0000256" key="1">
    <source>
        <dbReference type="SAM" id="MobiDB-lite"/>
    </source>
</evidence>
<organism evidence="2 3">
    <name type="scientific">Streptomyces bottropensis ATCC 25435</name>
    <dbReference type="NCBI Taxonomy" id="1054862"/>
    <lineage>
        <taxon>Bacteria</taxon>
        <taxon>Bacillati</taxon>
        <taxon>Actinomycetota</taxon>
        <taxon>Actinomycetes</taxon>
        <taxon>Kitasatosporales</taxon>
        <taxon>Streptomycetaceae</taxon>
        <taxon>Streptomyces</taxon>
    </lineage>
</organism>
<evidence type="ECO:0000313" key="3">
    <source>
        <dbReference type="Proteomes" id="UP000030760"/>
    </source>
</evidence>
<name>M3F012_9ACTN</name>
<evidence type="ECO:0000313" key="2">
    <source>
        <dbReference type="EMBL" id="EMF54808.1"/>
    </source>
</evidence>
<sequence>MTRPAAARTGGAGRRRTFSAVVSDCRPWPGGGGEPGT</sequence>
<dbReference type="Proteomes" id="UP000030760">
    <property type="component" value="Unassembled WGS sequence"/>
</dbReference>
<dbReference type="AlphaFoldDB" id="M3F012"/>
<dbReference type="EMBL" id="KB405078">
    <property type="protein sequence ID" value="EMF54808.1"/>
    <property type="molecule type" value="Genomic_DNA"/>
</dbReference>